<organism evidence="1 2">
    <name type="scientific">Caballeronia insecticola</name>
    <dbReference type="NCBI Taxonomy" id="758793"/>
    <lineage>
        <taxon>Bacteria</taxon>
        <taxon>Pseudomonadati</taxon>
        <taxon>Pseudomonadota</taxon>
        <taxon>Betaproteobacteria</taxon>
        <taxon>Burkholderiales</taxon>
        <taxon>Burkholderiaceae</taxon>
        <taxon>Caballeronia</taxon>
    </lineage>
</organism>
<dbReference type="AlphaFoldDB" id="R4WMP2"/>
<name>R4WMP2_9BURK</name>
<sequence length="48" mass="5460">MLQCGNANEIDAANWPELNEQPRKLRSIPLGKFLNYPTLLKARTSYIA</sequence>
<proteinExistence type="predicted"/>
<dbReference type="Proteomes" id="UP000013966">
    <property type="component" value="Chromosome 2"/>
</dbReference>
<accession>R4WMP2</accession>
<gene>
    <name evidence="1" type="ORF">BRPE64_BCDS12320</name>
</gene>
<dbReference type="EMBL" id="AP013059">
    <property type="protein sequence ID" value="BAN25893.1"/>
    <property type="molecule type" value="Genomic_DNA"/>
</dbReference>
<dbReference type="KEGG" id="buo:BRPE64_BCDS12320"/>
<evidence type="ECO:0000313" key="2">
    <source>
        <dbReference type="Proteomes" id="UP000013966"/>
    </source>
</evidence>
<dbReference type="PATRIC" id="fig|758793.3.peg.4141"/>
<evidence type="ECO:0000313" key="1">
    <source>
        <dbReference type="EMBL" id="BAN25893.1"/>
    </source>
</evidence>
<keyword evidence="2" id="KW-1185">Reference proteome</keyword>
<dbReference type="HOGENOM" id="CLU_3150373_0_0_4"/>
<protein>
    <submittedName>
        <fullName evidence="1">Uncharacterized protein</fullName>
    </submittedName>
</protein>
<reference evidence="1 2" key="2">
    <citation type="journal article" date="2018" name="Int. J. Syst. Evol. Microbiol.">
        <title>Burkholderia insecticola sp. nov., a gut symbiotic bacterium of the bean bug Riptortus pedestris.</title>
        <authorList>
            <person name="Takeshita K."/>
            <person name="Tamaki H."/>
            <person name="Ohbayashi T."/>
            <person name="Meng X.-Y."/>
            <person name="Sone T."/>
            <person name="Mitani Y."/>
            <person name="Peeters C."/>
            <person name="Kikuchi Y."/>
            <person name="Vandamme P."/>
        </authorList>
    </citation>
    <scope>NUCLEOTIDE SEQUENCE [LARGE SCALE GENOMIC DNA]</scope>
    <source>
        <strain evidence="1">RPE64</strain>
    </source>
</reference>
<reference evidence="1 2" key="1">
    <citation type="journal article" date="2013" name="Genome Announc.">
        <title>Complete Genome Sequence of Burkholderia sp. Strain RPE64, Bacterial Symbiont of the Bean Bug Riptortus pedestris.</title>
        <authorList>
            <person name="Shibata T.F."/>
            <person name="Maeda T."/>
            <person name="Nikoh N."/>
            <person name="Yamaguchi K."/>
            <person name="Oshima K."/>
            <person name="Hattori M."/>
            <person name="Nishiyama T."/>
            <person name="Hasebe M."/>
            <person name="Fukatsu T."/>
            <person name="Kikuchi Y."/>
            <person name="Shigenobu S."/>
        </authorList>
    </citation>
    <scope>NUCLEOTIDE SEQUENCE [LARGE SCALE GENOMIC DNA]</scope>
</reference>